<keyword evidence="3" id="KW-1185">Reference proteome</keyword>
<dbReference type="Bgee" id="WBGene00044541">
    <property type="expression patterns" value="Expressed in embryo and 3 other cell types or tissues"/>
</dbReference>
<evidence type="ECO:0000313" key="4">
    <source>
        <dbReference type="WormBase" id="K09H11.11"/>
    </source>
</evidence>
<dbReference type="WormBase" id="K09H11.11">
    <property type="protein sequence ID" value="CE52071"/>
    <property type="gene ID" value="WBGene00044541"/>
</dbReference>
<feature type="compositionally biased region" description="Acidic residues" evidence="1">
    <location>
        <begin position="63"/>
        <end position="74"/>
    </location>
</feature>
<reference evidence="2 3" key="1">
    <citation type="journal article" date="1998" name="Science">
        <title>Genome sequence of the nematode C. elegans: a platform for investigating biology.</title>
        <authorList>
            <consortium name="The C. elegans sequencing consortium"/>
            <person name="Sulson J.E."/>
            <person name="Waterston R."/>
        </authorList>
    </citation>
    <scope>NUCLEOTIDE SEQUENCE [LARGE SCALE GENOMIC DNA]</scope>
    <source>
        <strain evidence="2 3">Bristol N2</strain>
    </source>
</reference>
<evidence type="ECO:0000313" key="2">
    <source>
        <dbReference type="EMBL" id="CCD67881.2"/>
    </source>
</evidence>
<dbReference type="STRING" id="6239.K09H11.11.1"/>
<sequence>MNSGYEMPNNLKLPKARAKSESAFNRLRKCFKYRSISPPRSRAPFPPPPTITAPNPAPTAFGEESDEMEFESAD</sequence>
<name>Q4PIS2_CAEEL</name>
<proteinExistence type="predicted"/>
<dbReference type="EMBL" id="BX284605">
    <property type="protein sequence ID" value="CCD67881.2"/>
    <property type="molecule type" value="Genomic_DNA"/>
</dbReference>
<evidence type="ECO:0000256" key="1">
    <source>
        <dbReference type="SAM" id="MobiDB-lite"/>
    </source>
</evidence>
<organism evidence="2 3">
    <name type="scientific">Caenorhabditis elegans</name>
    <dbReference type="NCBI Taxonomy" id="6239"/>
    <lineage>
        <taxon>Eukaryota</taxon>
        <taxon>Metazoa</taxon>
        <taxon>Ecdysozoa</taxon>
        <taxon>Nematoda</taxon>
        <taxon>Chromadorea</taxon>
        <taxon>Rhabditida</taxon>
        <taxon>Rhabditina</taxon>
        <taxon>Rhabditomorpha</taxon>
        <taxon>Rhabditoidea</taxon>
        <taxon>Rhabditidae</taxon>
        <taxon>Peloderinae</taxon>
        <taxon>Caenorhabditis</taxon>
    </lineage>
</organism>
<feature type="compositionally biased region" description="Pro residues" evidence="1">
    <location>
        <begin position="44"/>
        <end position="57"/>
    </location>
</feature>
<dbReference type="PaxDb" id="6239-K09H11.11"/>
<accession>Q4PIS2</accession>
<dbReference type="HOGENOM" id="CLU_2040174_0_0_1"/>
<dbReference type="Proteomes" id="UP000001940">
    <property type="component" value="Chromosome V"/>
</dbReference>
<feature type="region of interest" description="Disordered" evidence="1">
    <location>
        <begin position="35"/>
        <end position="74"/>
    </location>
</feature>
<dbReference type="UCSC" id="K09H11.11">
    <property type="organism name" value="c. elegans"/>
</dbReference>
<gene>
    <name evidence="2" type="ORF">CELE_K09H11.11</name>
    <name evidence="2 4" type="ORF">K09H11.11</name>
</gene>
<dbReference type="AGR" id="WB:WBGene00044541"/>
<dbReference type="SMR" id="Q4PIS2"/>
<protein>
    <submittedName>
        <fullName evidence="2">Uncharacterized protein</fullName>
    </submittedName>
</protein>
<dbReference type="AlphaFoldDB" id="Q4PIS2"/>
<evidence type="ECO:0000313" key="3">
    <source>
        <dbReference type="Proteomes" id="UP000001940"/>
    </source>
</evidence>
<dbReference type="InParanoid" id="Q4PIS2"/>